<protein>
    <recommendedName>
        <fullName evidence="6">Myozenin 1</fullName>
    </recommendedName>
</protein>
<accession>A0AAE0VEJ6</accession>
<dbReference type="PANTHER" id="PTHR15941:SF11">
    <property type="entry name" value="MYOZENIN-1"/>
    <property type="match status" value="1"/>
</dbReference>
<comment type="caution">
    <text evidence="4">The sequence shown here is derived from an EMBL/GenBank/DDBJ whole genome shotgun (WGS) entry which is preliminary data.</text>
</comment>
<dbReference type="InterPro" id="IPR008438">
    <property type="entry name" value="MYOZ"/>
</dbReference>
<dbReference type="GO" id="GO:0031433">
    <property type="term" value="F:telethonin binding"/>
    <property type="evidence" value="ECO:0007669"/>
    <property type="project" value="TreeGrafter"/>
</dbReference>
<organism evidence="4 5">
    <name type="scientific">Hemibagrus guttatus</name>
    <dbReference type="NCBI Taxonomy" id="175788"/>
    <lineage>
        <taxon>Eukaryota</taxon>
        <taxon>Metazoa</taxon>
        <taxon>Chordata</taxon>
        <taxon>Craniata</taxon>
        <taxon>Vertebrata</taxon>
        <taxon>Euteleostomi</taxon>
        <taxon>Actinopterygii</taxon>
        <taxon>Neopterygii</taxon>
        <taxon>Teleostei</taxon>
        <taxon>Ostariophysi</taxon>
        <taxon>Siluriformes</taxon>
        <taxon>Bagridae</taxon>
        <taxon>Hemibagrus</taxon>
    </lineage>
</organism>
<evidence type="ECO:0000256" key="1">
    <source>
        <dbReference type="ARBA" id="ARBA00009126"/>
    </source>
</evidence>
<feature type="compositionally biased region" description="Gly residues" evidence="3">
    <location>
        <begin position="147"/>
        <end position="172"/>
    </location>
</feature>
<evidence type="ECO:0000313" key="5">
    <source>
        <dbReference type="Proteomes" id="UP001274896"/>
    </source>
</evidence>
<dbReference type="GO" id="GO:0015629">
    <property type="term" value="C:actin cytoskeleton"/>
    <property type="evidence" value="ECO:0007669"/>
    <property type="project" value="TreeGrafter"/>
</dbReference>
<evidence type="ECO:0008006" key="6">
    <source>
        <dbReference type="Google" id="ProtNLM"/>
    </source>
</evidence>
<sequence>FGVMPLAGTPAPPNKRKKTTKIITDLSHITQNEYESEPEASEFDLGPKISIPKDVMLEELSLLKNKGSKMFKMRQVRVEKFIYENNPDVFNTDSMDNFQKFVPGIGGQMVDVGGHLVGARLVGGQIVGGQIIGGGRAPVPPPKPGSRGTGAGSGFGVGGTAGGVGAGAGGSAGSSADGSQSAESTKAAALANEKKRKEYVKTYVSPWEKAMKGNAELITTMKPYMPGPCAQKDLPKYKSFNRCRVTYTILAKVLGHPSKSLSSGVGLGPLVPVKGTLNASASQDILDNFMLPNLWEQFGDDPFLFQHDCTPVHKARSAMPYGGFGKAAQLMTFQLPDIEAIAEEQEPAVVYHHDIHSRPSFNRTPIGWVGSGDTSNIHLQVDTMPFDGETDEL</sequence>
<dbReference type="EMBL" id="JAUCMX010000002">
    <property type="protein sequence ID" value="KAK3554000.1"/>
    <property type="molecule type" value="Genomic_DNA"/>
</dbReference>
<dbReference type="GO" id="GO:0003779">
    <property type="term" value="F:actin binding"/>
    <property type="evidence" value="ECO:0007669"/>
    <property type="project" value="TreeGrafter"/>
</dbReference>
<keyword evidence="2" id="KW-0597">Phosphoprotein</keyword>
<dbReference type="AlphaFoldDB" id="A0AAE0VEJ6"/>
<feature type="non-terminal residue" evidence="4">
    <location>
        <position position="1"/>
    </location>
</feature>
<comment type="similarity">
    <text evidence="1">Belongs to the myozenin family.</text>
</comment>
<dbReference type="GO" id="GO:0051373">
    <property type="term" value="F:FATZ binding"/>
    <property type="evidence" value="ECO:0007669"/>
    <property type="project" value="TreeGrafter"/>
</dbReference>
<evidence type="ECO:0000256" key="3">
    <source>
        <dbReference type="SAM" id="MobiDB-lite"/>
    </source>
</evidence>
<gene>
    <name evidence="4" type="ORF">QTP70_019115</name>
</gene>
<dbReference type="Gene3D" id="3.30.420.10">
    <property type="entry name" value="Ribonuclease H-like superfamily/Ribonuclease H"/>
    <property type="match status" value="1"/>
</dbReference>
<dbReference type="PANTHER" id="PTHR15941">
    <property type="entry name" value="MYOZENIN"/>
    <property type="match status" value="1"/>
</dbReference>
<dbReference type="GO" id="GO:0003676">
    <property type="term" value="F:nucleic acid binding"/>
    <property type="evidence" value="ECO:0007669"/>
    <property type="project" value="InterPro"/>
</dbReference>
<evidence type="ECO:0000313" key="4">
    <source>
        <dbReference type="EMBL" id="KAK3554000.1"/>
    </source>
</evidence>
<proteinExistence type="inferred from homology"/>
<keyword evidence="5" id="KW-1185">Reference proteome</keyword>
<evidence type="ECO:0000256" key="2">
    <source>
        <dbReference type="ARBA" id="ARBA00022553"/>
    </source>
</evidence>
<name>A0AAE0VEJ6_9TELE</name>
<reference evidence="4" key="1">
    <citation type="submission" date="2023-06" db="EMBL/GenBank/DDBJ databases">
        <title>Male Hemibagrus guttatus genome.</title>
        <authorList>
            <person name="Bian C."/>
        </authorList>
    </citation>
    <scope>NUCLEOTIDE SEQUENCE</scope>
    <source>
        <strain evidence="4">Male_cb2023</strain>
        <tissue evidence="4">Muscle</tissue>
    </source>
</reference>
<dbReference type="GO" id="GO:0030018">
    <property type="term" value="C:Z disc"/>
    <property type="evidence" value="ECO:0007669"/>
    <property type="project" value="InterPro"/>
</dbReference>
<dbReference type="Proteomes" id="UP001274896">
    <property type="component" value="Unassembled WGS sequence"/>
</dbReference>
<dbReference type="InterPro" id="IPR036397">
    <property type="entry name" value="RNaseH_sf"/>
</dbReference>
<feature type="region of interest" description="Disordered" evidence="3">
    <location>
        <begin position="132"/>
        <end position="189"/>
    </location>
</feature>
<dbReference type="Pfam" id="PF05556">
    <property type="entry name" value="Calsarcin"/>
    <property type="match status" value="2"/>
</dbReference>
<feature type="compositionally biased region" description="Low complexity" evidence="3">
    <location>
        <begin position="173"/>
        <end position="182"/>
    </location>
</feature>